<keyword evidence="1" id="KW-0862">Zinc</keyword>
<proteinExistence type="predicted"/>
<evidence type="ECO:0000256" key="3">
    <source>
        <dbReference type="SAM" id="MobiDB-lite"/>
    </source>
</evidence>
<feature type="coiled-coil region" evidence="2">
    <location>
        <begin position="63"/>
        <end position="90"/>
    </location>
</feature>
<keyword evidence="1" id="KW-0863">Zinc-finger</keyword>
<keyword evidence="1" id="KW-0479">Metal-binding</keyword>
<dbReference type="GeneID" id="14906231"/>
<dbReference type="Gene3D" id="3.30.160.60">
    <property type="entry name" value="Classic Zinc Finger"/>
    <property type="match status" value="1"/>
</dbReference>
<dbReference type="GO" id="GO:0008270">
    <property type="term" value="F:zinc ion binding"/>
    <property type="evidence" value="ECO:0007669"/>
    <property type="project" value="UniProtKB-KW"/>
</dbReference>
<gene>
    <name evidence="5" type="ORF">IMG5_141600</name>
</gene>
<reference evidence="5 6" key="1">
    <citation type="submission" date="2011-07" db="EMBL/GenBank/DDBJ databases">
        <authorList>
            <person name="Coyne R."/>
            <person name="Brami D."/>
            <person name="Johnson J."/>
            <person name="Hostetler J."/>
            <person name="Hannick L."/>
            <person name="Clark T."/>
            <person name="Cassidy-Hanley D."/>
            <person name="Inman J."/>
        </authorList>
    </citation>
    <scope>NUCLEOTIDE SEQUENCE [LARGE SCALE GENOMIC DNA]</scope>
    <source>
        <strain evidence="5 6">G5</strain>
    </source>
</reference>
<keyword evidence="6" id="KW-1185">Reference proteome</keyword>
<dbReference type="InParanoid" id="G0QXD9"/>
<dbReference type="EMBL" id="GL984062">
    <property type="protein sequence ID" value="EGR30119.1"/>
    <property type="molecule type" value="Genomic_DNA"/>
</dbReference>
<dbReference type="eggNOG" id="ENOG502S56M">
    <property type="taxonomic scope" value="Eukaryota"/>
</dbReference>
<sequence>MNCITQTSEIDIQQQQKQQQLQRQQQGFSSNIIISQPQTSQKSQYDEQLNYYQQEACRLYIANIVLTNQVKELIQDKNELLQKYQKLEKRQLDTQLSLAEERKKRNRRTAHEIERHYKCPQQQCQKSYGSEGSLAQHIKLKHPEFYQSISMNVSQNISSGQNIKQQNGQNYQSSECSDSYIEENQSSTSSKQNNEKNMINDNNSDISIDQNENKIQD</sequence>
<dbReference type="Proteomes" id="UP000008983">
    <property type="component" value="Unassembled WGS sequence"/>
</dbReference>
<dbReference type="PROSITE" id="PS00028">
    <property type="entry name" value="ZINC_FINGER_C2H2_1"/>
    <property type="match status" value="1"/>
</dbReference>
<evidence type="ECO:0000313" key="5">
    <source>
        <dbReference type="EMBL" id="EGR30119.1"/>
    </source>
</evidence>
<dbReference type="PROSITE" id="PS50157">
    <property type="entry name" value="ZINC_FINGER_C2H2_2"/>
    <property type="match status" value="1"/>
</dbReference>
<name>G0QXD9_ICHMU</name>
<protein>
    <submittedName>
        <fullName evidence="5">Zinc C2H2 type family protein, putative</fullName>
    </submittedName>
</protein>
<evidence type="ECO:0000259" key="4">
    <source>
        <dbReference type="PROSITE" id="PS50157"/>
    </source>
</evidence>
<dbReference type="OrthoDB" id="21530at2759"/>
<feature type="region of interest" description="Disordered" evidence="3">
    <location>
        <begin position="161"/>
        <end position="217"/>
    </location>
</feature>
<feature type="compositionally biased region" description="Low complexity" evidence="3">
    <location>
        <begin position="199"/>
        <end position="209"/>
    </location>
</feature>
<evidence type="ECO:0000256" key="1">
    <source>
        <dbReference type="PROSITE-ProRule" id="PRU00042"/>
    </source>
</evidence>
<feature type="domain" description="C2H2-type" evidence="4">
    <location>
        <begin position="117"/>
        <end position="142"/>
    </location>
</feature>
<dbReference type="SMART" id="SM00355">
    <property type="entry name" value="ZnF_C2H2"/>
    <property type="match status" value="1"/>
</dbReference>
<evidence type="ECO:0000313" key="6">
    <source>
        <dbReference type="Proteomes" id="UP000008983"/>
    </source>
</evidence>
<keyword evidence="2" id="KW-0175">Coiled coil</keyword>
<feature type="compositionally biased region" description="Polar residues" evidence="3">
    <location>
        <begin position="161"/>
        <end position="197"/>
    </location>
</feature>
<dbReference type="InterPro" id="IPR013087">
    <property type="entry name" value="Znf_C2H2_type"/>
</dbReference>
<accession>G0QXD9</accession>
<organism evidence="5 6">
    <name type="scientific">Ichthyophthirius multifiliis</name>
    <name type="common">White spot disease agent</name>
    <name type="synonym">Ich</name>
    <dbReference type="NCBI Taxonomy" id="5932"/>
    <lineage>
        <taxon>Eukaryota</taxon>
        <taxon>Sar</taxon>
        <taxon>Alveolata</taxon>
        <taxon>Ciliophora</taxon>
        <taxon>Intramacronucleata</taxon>
        <taxon>Oligohymenophorea</taxon>
        <taxon>Hymenostomatida</taxon>
        <taxon>Ophryoglenina</taxon>
        <taxon>Ichthyophthirius</taxon>
    </lineage>
</organism>
<dbReference type="AlphaFoldDB" id="G0QXD9"/>
<dbReference type="RefSeq" id="XP_004031355.1">
    <property type="nucleotide sequence ID" value="XM_004031307.1"/>
</dbReference>
<evidence type="ECO:0000256" key="2">
    <source>
        <dbReference type="SAM" id="Coils"/>
    </source>
</evidence>